<comment type="caution">
    <text evidence="2">The sequence shown here is derived from an EMBL/GenBank/DDBJ whole genome shotgun (WGS) entry which is preliminary data.</text>
</comment>
<dbReference type="PANTHER" id="PTHR43767:SF1">
    <property type="entry name" value="NONRIBOSOMAL PEPTIDE SYNTHASE PES1 (EUROFUNG)-RELATED"/>
    <property type="match status" value="1"/>
</dbReference>
<evidence type="ECO:0000259" key="1">
    <source>
        <dbReference type="Pfam" id="PF00501"/>
    </source>
</evidence>
<organism evidence="2 3">
    <name type="scientific">Thalassobacterium sedimentorum</name>
    <dbReference type="NCBI Taxonomy" id="3041258"/>
    <lineage>
        <taxon>Bacteria</taxon>
        <taxon>Pseudomonadati</taxon>
        <taxon>Verrucomicrobiota</taxon>
        <taxon>Opitutia</taxon>
        <taxon>Puniceicoccales</taxon>
        <taxon>Coraliomargaritaceae</taxon>
        <taxon>Thalassobacterium</taxon>
    </lineage>
</organism>
<dbReference type="Gene3D" id="3.30.300.30">
    <property type="match status" value="1"/>
</dbReference>
<feature type="domain" description="AMP-dependent synthetase/ligase" evidence="1">
    <location>
        <begin position="111"/>
        <end position="449"/>
    </location>
</feature>
<protein>
    <submittedName>
        <fullName evidence="2">AMP-binding protein</fullName>
    </submittedName>
</protein>
<dbReference type="SUPFAM" id="SSF56801">
    <property type="entry name" value="Acetyl-CoA synthetase-like"/>
    <property type="match status" value="1"/>
</dbReference>
<evidence type="ECO:0000313" key="2">
    <source>
        <dbReference type="EMBL" id="MDQ8194461.1"/>
    </source>
</evidence>
<accession>A0ABU1AI69</accession>
<dbReference type="PROSITE" id="PS00455">
    <property type="entry name" value="AMP_BINDING"/>
    <property type="match status" value="1"/>
</dbReference>
<dbReference type="EMBL" id="JARXIC010000011">
    <property type="protein sequence ID" value="MDQ8194461.1"/>
    <property type="molecule type" value="Genomic_DNA"/>
</dbReference>
<gene>
    <name evidence="2" type="ORF">QEH59_08485</name>
</gene>
<reference evidence="2 3" key="1">
    <citation type="submission" date="2023-04" db="EMBL/GenBank/DDBJ databases">
        <title>A novel bacteria isolated from coastal sediment.</title>
        <authorList>
            <person name="Liu X.-J."/>
            <person name="Du Z.-J."/>
        </authorList>
    </citation>
    <scope>NUCLEOTIDE SEQUENCE [LARGE SCALE GENOMIC DNA]</scope>
    <source>
        <strain evidence="2 3">SDUM461004</strain>
    </source>
</reference>
<dbReference type="InterPro" id="IPR050237">
    <property type="entry name" value="ATP-dep_AMP-bd_enzyme"/>
</dbReference>
<evidence type="ECO:0000313" key="3">
    <source>
        <dbReference type="Proteomes" id="UP001243717"/>
    </source>
</evidence>
<dbReference type="Gene3D" id="3.40.50.12780">
    <property type="entry name" value="N-terminal domain of ligase-like"/>
    <property type="match status" value="1"/>
</dbReference>
<dbReference type="InterPro" id="IPR000873">
    <property type="entry name" value="AMP-dep_synth/lig_dom"/>
</dbReference>
<dbReference type="Pfam" id="PF00501">
    <property type="entry name" value="AMP-binding"/>
    <property type="match status" value="1"/>
</dbReference>
<dbReference type="RefSeq" id="WP_308984936.1">
    <property type="nucleotide sequence ID" value="NZ_JARXIC010000011.1"/>
</dbReference>
<dbReference type="PANTHER" id="PTHR43767">
    <property type="entry name" value="LONG-CHAIN-FATTY-ACID--COA LIGASE"/>
    <property type="match status" value="1"/>
</dbReference>
<dbReference type="InterPro" id="IPR045851">
    <property type="entry name" value="AMP-bd_C_sf"/>
</dbReference>
<dbReference type="Proteomes" id="UP001243717">
    <property type="component" value="Unassembled WGS sequence"/>
</dbReference>
<keyword evidence="3" id="KW-1185">Reference proteome</keyword>
<dbReference type="InterPro" id="IPR042099">
    <property type="entry name" value="ANL_N_sf"/>
</dbReference>
<name>A0ABU1AI69_9BACT</name>
<sequence length="592" mass="64074">MFFYYTCCLICGERSAGLPVLLESDPFTSVVTSMTGVLPTMTVNLGKRIDIDESVFGQRADLNQHLAHECFVALARHPHRELIADRTRQRRTMKSGFLLAISYMLSRRIADLSSKSRIGIIFPPGLGGYIANLAVMLAGKVPVNLNFTLGAASAEACMRKAEIDCLLTTRQVQQKMPLFPWPESGVVDLLDAMKALPKAKTLGLLGLIYLVPGQLLARWLKVPSQGGEREAGLLFTSGSSGEPKGVVLTHRNILSNCAQIDASGLLPRSEKIIANLPIFHSFGFTVTLWFPLLRGCEVVTLPSPLEVKRVAEAVEAEGATILVGTPTFFKPYLKRVAPEQLATLKYVVAGAEKTPEGFADAWEARFGGLYLEGYGLTETSPVVSVNLPSVPTGVPYPGDSGQGCRRGSVGRLLPGQAARILNPDTMEDMDVSLVGLLALKGANVFGGYLNEPERSAEVKLGDWFVTGDLARFDADGFLFIEGRLSRFSKIAGEMVPHGTVEEALIQAYDLLECEVPMLAVAGRPDAAKGEVLVLIAASELELELNDVRDKLIQAGFSNLWIPKVIKEVDHVPTLVTGKLDLRAVNSLAQSED</sequence>
<proteinExistence type="predicted"/>
<dbReference type="InterPro" id="IPR020845">
    <property type="entry name" value="AMP-binding_CS"/>
</dbReference>